<dbReference type="SUPFAM" id="SSF52172">
    <property type="entry name" value="CheY-like"/>
    <property type="match status" value="1"/>
</dbReference>
<dbReference type="InterPro" id="IPR001789">
    <property type="entry name" value="Sig_transdc_resp-reg_receiver"/>
</dbReference>
<dbReference type="Gene3D" id="3.40.30.10">
    <property type="entry name" value="Glutaredoxin"/>
    <property type="match status" value="1"/>
</dbReference>
<evidence type="ECO:0000259" key="4">
    <source>
        <dbReference type="PROSITE" id="PS50110"/>
    </source>
</evidence>
<dbReference type="AlphaFoldDB" id="A0A402BFN1"/>
<keyword evidence="6" id="KW-1185">Reference proteome</keyword>
<dbReference type="SMART" id="SM00448">
    <property type="entry name" value="REC"/>
    <property type="match status" value="1"/>
</dbReference>
<dbReference type="OrthoDB" id="109585at2"/>
<keyword evidence="2" id="KW-0560">Oxidoreductase</keyword>
<dbReference type="RefSeq" id="WP_126630239.1">
    <property type="nucleotide sequence ID" value="NZ_BIFT01000002.1"/>
</dbReference>
<comment type="caution">
    <text evidence="5">The sequence shown here is derived from an EMBL/GenBank/DDBJ whole genome shotgun (WGS) entry which is preliminary data.</text>
</comment>
<sequence>MPKPIIILIDDEPEVLQAVERDVRRRYGKEYRVMKAISGHEGLSLLQQIGVRGEVVALFLSDHRMPKMNGIEFLKEAEAIFPAAKRVLLTAYADSSAAIQAINDIKLDYYLMKPWDPPEDLLYPVIDDLLSDWQANNRSPFGGIRVVGQRWSSYSHAIKDFLGRNGVPYQWIDLEHAEGQRLVQLSGIATPRLPLVLFPDGQMLENPLPVQIAEKIGRRTQADRSFYDLVIIGGGPAGLAAAVYGASEGLSTVLIEREAPGGQAGTSSRIENYLGFPTGLSGADLSRRAVSQALRFGVEMLAPQEVVKLRIEDPYRVITLADGTEITCHALVIATGVSYRTLNVPGIEQLTGLGVYYGASLSEARSYQDEDITIVGGANSAGQAALYFSRYARSVTILIRGSSLTKSMSYYLINEIERQPNITVRTHTQVKEVQGTERLEQLVIENSETGERETIPMSALFIFIGAMPHTDWLNGIIERDSQGFIVSGSDLIHDGKRPKGWTLERNPYLLETNIPGIFVAGDARSRSIKRVASSVGEGAIAVQFVHQYLSNV</sequence>
<evidence type="ECO:0000256" key="3">
    <source>
        <dbReference type="PROSITE-ProRule" id="PRU00169"/>
    </source>
</evidence>
<dbReference type="SUPFAM" id="SSF51905">
    <property type="entry name" value="FAD/NAD(P)-binding domain"/>
    <property type="match status" value="1"/>
</dbReference>
<dbReference type="Gene3D" id="3.40.50.2300">
    <property type="match status" value="1"/>
</dbReference>
<dbReference type="GO" id="GO:0000160">
    <property type="term" value="P:phosphorelay signal transduction system"/>
    <property type="evidence" value="ECO:0007669"/>
    <property type="project" value="InterPro"/>
</dbReference>
<keyword evidence="1" id="KW-0285">Flavoprotein</keyword>
<dbReference type="Pfam" id="PF07992">
    <property type="entry name" value="Pyr_redox_2"/>
    <property type="match status" value="1"/>
</dbReference>
<proteinExistence type="predicted"/>
<dbReference type="GO" id="GO:0016491">
    <property type="term" value="F:oxidoreductase activity"/>
    <property type="evidence" value="ECO:0007669"/>
    <property type="project" value="UniProtKB-KW"/>
</dbReference>
<organism evidence="5 6">
    <name type="scientific">Dictyobacter alpinus</name>
    <dbReference type="NCBI Taxonomy" id="2014873"/>
    <lineage>
        <taxon>Bacteria</taxon>
        <taxon>Bacillati</taxon>
        <taxon>Chloroflexota</taxon>
        <taxon>Ktedonobacteria</taxon>
        <taxon>Ktedonobacterales</taxon>
        <taxon>Dictyobacteraceae</taxon>
        <taxon>Dictyobacter</taxon>
    </lineage>
</organism>
<dbReference type="Pfam" id="PF00072">
    <property type="entry name" value="Response_reg"/>
    <property type="match status" value="1"/>
</dbReference>
<protein>
    <submittedName>
        <fullName evidence="5">Fused response regulator/thioredoxin-disulfide reductase</fullName>
    </submittedName>
</protein>
<dbReference type="PRINTS" id="PR00469">
    <property type="entry name" value="PNDRDTASEII"/>
</dbReference>
<dbReference type="InterPro" id="IPR036188">
    <property type="entry name" value="FAD/NAD-bd_sf"/>
</dbReference>
<evidence type="ECO:0000313" key="5">
    <source>
        <dbReference type="EMBL" id="GCE30077.1"/>
    </source>
</evidence>
<evidence type="ECO:0000313" key="6">
    <source>
        <dbReference type="Proteomes" id="UP000287171"/>
    </source>
</evidence>
<dbReference type="InterPro" id="IPR011006">
    <property type="entry name" value="CheY-like_superfamily"/>
</dbReference>
<dbReference type="Proteomes" id="UP000287171">
    <property type="component" value="Unassembled WGS sequence"/>
</dbReference>
<keyword evidence="3" id="KW-0597">Phosphoprotein</keyword>
<feature type="modified residue" description="4-aspartylphosphate" evidence="3">
    <location>
        <position position="62"/>
    </location>
</feature>
<gene>
    <name evidence="5" type="ORF">KDA_55610</name>
</gene>
<dbReference type="EMBL" id="BIFT01000002">
    <property type="protein sequence ID" value="GCE30077.1"/>
    <property type="molecule type" value="Genomic_DNA"/>
</dbReference>
<dbReference type="InterPro" id="IPR023753">
    <property type="entry name" value="FAD/NAD-binding_dom"/>
</dbReference>
<name>A0A402BFN1_9CHLR</name>
<dbReference type="PROSITE" id="PS50110">
    <property type="entry name" value="RESPONSE_REGULATORY"/>
    <property type="match status" value="1"/>
</dbReference>
<dbReference type="InterPro" id="IPR050097">
    <property type="entry name" value="Ferredoxin-NADP_redctase_2"/>
</dbReference>
<dbReference type="Gene3D" id="3.50.50.60">
    <property type="entry name" value="FAD/NAD(P)-binding domain"/>
    <property type="match status" value="2"/>
</dbReference>
<evidence type="ECO:0000256" key="1">
    <source>
        <dbReference type="ARBA" id="ARBA00022630"/>
    </source>
</evidence>
<feature type="domain" description="Response regulatory" evidence="4">
    <location>
        <begin position="5"/>
        <end position="128"/>
    </location>
</feature>
<accession>A0A402BFN1</accession>
<evidence type="ECO:0000256" key="2">
    <source>
        <dbReference type="ARBA" id="ARBA00023002"/>
    </source>
</evidence>
<reference evidence="6" key="1">
    <citation type="submission" date="2018-12" db="EMBL/GenBank/DDBJ databases">
        <title>Tengunoibacter tsumagoiensis gen. nov., sp. nov., Dictyobacter kobayashii sp. nov., D. alpinus sp. nov., and D. joshuensis sp. nov. and description of Dictyobacteraceae fam. nov. within the order Ktedonobacterales isolated from Tengu-no-mugimeshi.</title>
        <authorList>
            <person name="Wang C.M."/>
            <person name="Zheng Y."/>
            <person name="Sakai Y."/>
            <person name="Toyoda A."/>
            <person name="Minakuchi Y."/>
            <person name="Abe K."/>
            <person name="Yokota A."/>
            <person name="Yabe S."/>
        </authorList>
    </citation>
    <scope>NUCLEOTIDE SEQUENCE [LARGE SCALE GENOMIC DNA]</scope>
    <source>
        <strain evidence="6">Uno16</strain>
    </source>
</reference>
<dbReference type="PRINTS" id="PR00368">
    <property type="entry name" value="FADPNR"/>
</dbReference>
<dbReference type="PANTHER" id="PTHR48105">
    <property type="entry name" value="THIOREDOXIN REDUCTASE 1-RELATED-RELATED"/>
    <property type="match status" value="1"/>
</dbReference>